<feature type="transmembrane region" description="Helical" evidence="1">
    <location>
        <begin position="469"/>
        <end position="487"/>
    </location>
</feature>
<feature type="transmembrane region" description="Helical" evidence="1">
    <location>
        <begin position="107"/>
        <end position="129"/>
    </location>
</feature>
<feature type="transmembrane region" description="Helical" evidence="1">
    <location>
        <begin position="20"/>
        <end position="47"/>
    </location>
</feature>
<name>A0A356LJU1_9BURK</name>
<feature type="transmembrane region" description="Helical" evidence="1">
    <location>
        <begin position="136"/>
        <end position="156"/>
    </location>
</feature>
<sequence length="506" mass="52536">MLDNLILGITTAFSLHNLLYSFLGVFVGNLIGVLPGIGALAAISMLLPLTYTLEPAAALMMLAGIYYGTSFGGAATSILLNLPGTASHAVVCVDGNPMAKQGRGGSALFIAMFASFIGVMTGIVLMLFFSPMLTDVAFLFGPAEYFSLMALGLLAAATLSTGSPVKGIASVVIGLAIGVIGTDVNSGVARFDFGIPELQDGIALVTLAMGLFGITDVLANAGKIGQGSVISESKITGSAIRPAKGEIKQSMPAIGRGSVLGGVLGILPGAGGTIASFMSYAIEKKSSKTPQRFGKGAIEGVAGPEAANSSAAITAFIPTLTLGIPGDAVMALMLGALMIQNIQPGPQMMVEHPELFWGLLISFATGNLLLLILNIPLIGVWVKLLSVPYRLIYPTVLFLISIGVYSTNNNLFDVVAVLVIGMFGYLLARLKFQPAPLLLGFVLGPMLEENFRRALLLSRGDMSTFMTRPISSVCMSIIFVIIAFIVYKRVKSTVAGGSAKALPASE</sequence>
<feature type="transmembrane region" description="Helical" evidence="1">
    <location>
        <begin position="259"/>
        <end position="282"/>
    </location>
</feature>
<dbReference type="PANTHER" id="PTHR35342">
    <property type="entry name" value="TRICARBOXYLIC TRANSPORT PROTEIN"/>
    <property type="match status" value="1"/>
</dbReference>
<proteinExistence type="predicted"/>
<feature type="transmembrane region" description="Helical" evidence="1">
    <location>
        <begin position="387"/>
        <end position="405"/>
    </location>
</feature>
<feature type="transmembrane region" description="Helical" evidence="1">
    <location>
        <begin position="168"/>
        <end position="189"/>
    </location>
</feature>
<reference evidence="3 4" key="1">
    <citation type="journal article" date="2018" name="Nat. Biotechnol.">
        <title>A standardized bacterial taxonomy based on genome phylogeny substantially revises the tree of life.</title>
        <authorList>
            <person name="Parks D.H."/>
            <person name="Chuvochina M."/>
            <person name="Waite D.W."/>
            <person name="Rinke C."/>
            <person name="Skarshewski A."/>
            <person name="Chaumeil P.A."/>
            <person name="Hugenholtz P."/>
        </authorList>
    </citation>
    <scope>NUCLEOTIDE SEQUENCE [LARGE SCALE GENOMIC DNA]</scope>
    <source>
        <strain evidence="3">UBA10707</strain>
    </source>
</reference>
<dbReference type="AlphaFoldDB" id="A0A356LJU1"/>
<keyword evidence="1" id="KW-0472">Membrane</keyword>
<keyword evidence="1" id="KW-1133">Transmembrane helix</keyword>
<feature type="transmembrane region" description="Helical" evidence="1">
    <location>
        <begin position="411"/>
        <end position="428"/>
    </location>
</feature>
<protein>
    <recommendedName>
        <fullName evidence="2">DUF112 domain-containing protein</fullName>
    </recommendedName>
</protein>
<dbReference type="EMBL" id="DOEK01000035">
    <property type="protein sequence ID" value="HBP31119.1"/>
    <property type="molecule type" value="Genomic_DNA"/>
</dbReference>
<evidence type="ECO:0000259" key="2">
    <source>
        <dbReference type="Pfam" id="PF01970"/>
    </source>
</evidence>
<gene>
    <name evidence="3" type="ORF">DD666_17130</name>
</gene>
<accession>A0A356LJU1</accession>
<organism evidence="3 4">
    <name type="scientific">Advenella kashmirensis</name>
    <dbReference type="NCBI Taxonomy" id="310575"/>
    <lineage>
        <taxon>Bacteria</taxon>
        <taxon>Pseudomonadati</taxon>
        <taxon>Pseudomonadota</taxon>
        <taxon>Betaproteobacteria</taxon>
        <taxon>Burkholderiales</taxon>
        <taxon>Alcaligenaceae</taxon>
    </lineage>
</organism>
<dbReference type="PANTHER" id="PTHR35342:SF5">
    <property type="entry name" value="TRICARBOXYLIC TRANSPORT PROTEIN"/>
    <property type="match status" value="1"/>
</dbReference>
<feature type="transmembrane region" description="Helical" evidence="1">
    <location>
        <begin position="201"/>
        <end position="219"/>
    </location>
</feature>
<evidence type="ECO:0000313" key="3">
    <source>
        <dbReference type="EMBL" id="HBP31119.1"/>
    </source>
</evidence>
<dbReference type="Proteomes" id="UP000264036">
    <property type="component" value="Unassembled WGS sequence"/>
</dbReference>
<evidence type="ECO:0000313" key="4">
    <source>
        <dbReference type="Proteomes" id="UP000264036"/>
    </source>
</evidence>
<dbReference type="Pfam" id="PF01970">
    <property type="entry name" value="TctA"/>
    <property type="match status" value="1"/>
</dbReference>
<feature type="domain" description="DUF112" evidence="2">
    <location>
        <begin position="18"/>
        <end position="439"/>
    </location>
</feature>
<evidence type="ECO:0000256" key="1">
    <source>
        <dbReference type="SAM" id="Phobius"/>
    </source>
</evidence>
<dbReference type="InterPro" id="IPR002823">
    <property type="entry name" value="DUF112_TM"/>
</dbReference>
<feature type="transmembrane region" description="Helical" evidence="1">
    <location>
        <begin position="59"/>
        <end position="80"/>
    </location>
</feature>
<feature type="transmembrane region" description="Helical" evidence="1">
    <location>
        <begin position="320"/>
        <end position="343"/>
    </location>
</feature>
<feature type="transmembrane region" description="Helical" evidence="1">
    <location>
        <begin position="355"/>
        <end position="375"/>
    </location>
</feature>
<keyword evidence="1" id="KW-0812">Transmembrane</keyword>
<comment type="caution">
    <text evidence="3">The sequence shown here is derived from an EMBL/GenBank/DDBJ whole genome shotgun (WGS) entry which is preliminary data.</text>
</comment>